<dbReference type="InterPro" id="IPR059025">
    <property type="entry name" value="STB6_N"/>
</dbReference>
<dbReference type="PANTHER" id="PTHR31011:SF2">
    <property type="entry name" value="PROTEIN STB2-RELATED"/>
    <property type="match status" value="1"/>
</dbReference>
<evidence type="ECO:0000313" key="4">
    <source>
        <dbReference type="Proteomes" id="UP000027073"/>
    </source>
</evidence>
<dbReference type="InParanoid" id="A0A067NLI8"/>
<dbReference type="InterPro" id="IPR038919">
    <property type="entry name" value="STB2/STB2"/>
</dbReference>
<reference evidence="4" key="1">
    <citation type="journal article" date="2014" name="Proc. Natl. Acad. Sci. U.S.A.">
        <title>Extensive sampling of basidiomycete genomes demonstrates inadequacy of the white-rot/brown-rot paradigm for wood decay fungi.</title>
        <authorList>
            <person name="Riley R."/>
            <person name="Salamov A.A."/>
            <person name="Brown D.W."/>
            <person name="Nagy L.G."/>
            <person name="Floudas D."/>
            <person name="Held B.W."/>
            <person name="Levasseur A."/>
            <person name="Lombard V."/>
            <person name="Morin E."/>
            <person name="Otillar R."/>
            <person name="Lindquist E.A."/>
            <person name="Sun H."/>
            <person name="LaButti K.M."/>
            <person name="Schmutz J."/>
            <person name="Jabbour D."/>
            <person name="Luo H."/>
            <person name="Baker S.E."/>
            <person name="Pisabarro A.G."/>
            <person name="Walton J.D."/>
            <person name="Blanchette R.A."/>
            <person name="Henrissat B."/>
            <person name="Martin F."/>
            <person name="Cullen D."/>
            <person name="Hibbett D.S."/>
            <person name="Grigoriev I.V."/>
        </authorList>
    </citation>
    <scope>NUCLEOTIDE SEQUENCE [LARGE SCALE GENOMIC DNA]</scope>
    <source>
        <strain evidence="4">PC15</strain>
    </source>
</reference>
<name>A0A067NLI8_PLEO1</name>
<feature type="domain" description="STB6-like N-terminal" evidence="2">
    <location>
        <begin position="22"/>
        <end position="138"/>
    </location>
</feature>
<dbReference type="PANTHER" id="PTHR31011">
    <property type="entry name" value="PROTEIN STB2-RELATED"/>
    <property type="match status" value="1"/>
</dbReference>
<evidence type="ECO:0000313" key="3">
    <source>
        <dbReference type="EMBL" id="KDQ28943.1"/>
    </source>
</evidence>
<dbReference type="EMBL" id="KL198007">
    <property type="protein sequence ID" value="KDQ28943.1"/>
    <property type="molecule type" value="Genomic_DNA"/>
</dbReference>
<feature type="region of interest" description="Disordered" evidence="1">
    <location>
        <begin position="1248"/>
        <end position="1282"/>
    </location>
</feature>
<feature type="region of interest" description="Disordered" evidence="1">
    <location>
        <begin position="720"/>
        <end position="808"/>
    </location>
</feature>
<feature type="region of interest" description="Disordered" evidence="1">
    <location>
        <begin position="926"/>
        <end position="1005"/>
    </location>
</feature>
<feature type="compositionally biased region" description="Basic and acidic residues" evidence="1">
    <location>
        <begin position="729"/>
        <end position="742"/>
    </location>
</feature>
<evidence type="ECO:0000259" key="2">
    <source>
        <dbReference type="Pfam" id="PF25995"/>
    </source>
</evidence>
<feature type="compositionally biased region" description="Basic and acidic residues" evidence="1">
    <location>
        <begin position="623"/>
        <end position="654"/>
    </location>
</feature>
<dbReference type="STRING" id="1137138.A0A067NLI8"/>
<dbReference type="VEuPathDB" id="FungiDB:PLEOSDRAFT_1082860"/>
<proteinExistence type="predicted"/>
<accession>A0A067NLI8</accession>
<evidence type="ECO:0000256" key="1">
    <source>
        <dbReference type="SAM" id="MobiDB-lite"/>
    </source>
</evidence>
<protein>
    <recommendedName>
        <fullName evidence="2">STB6-like N-terminal domain-containing protein</fullName>
    </recommendedName>
</protein>
<sequence>MNNILLIPIIDSSDHSCLIPFNFRTIRNDIRIDGYQLYAVEKWIVDRKRSLPVLTVYTGHPDHTIPVLSLAPESDEEWEKAIHHLRRDGARPKQTPHGVIMNTSLAGFRSDFTIVYIPNGDFGAIKDQLYTNINLLRMGCSGRSALTLEEPSDTTKDRFISMYHLPDVSFGDGSTPVPTSNQHKSKQKPQRTPVNVLEVYKTLNPQHSTPLSPGRVAGGAVVMVKTKDKPVFNKTVLELVKLIQAALVIFGMYDTRYGAIKPKMVDKDGKFVIDGLLCDVTVEGIQRWTSEIGEPCVGVEPMERVADPSIVSALLSLVLATRNKLVTLGYVHVPKDPFLHPHQFLVALNIYVLGSGSGSTTSPASASTLTFHSPNYSQSHFASAHFPISLPPPRPGHHRSLSNLTLPNSVFGGPGGTSTTTLMHSLGPGDIVFAPGSASASKKNLASTPMNMPTSTLTRAIIQSINAMYVSKVGSGGGESSGKARRALSGDGGRVRRAIKGKLGDLGNAVGVGDKDKDRDSDNDARGAMSEGEGGSVLERGDFKDRSDRGFAGIASNQLFSGLGSLGSGIGNLASGIGLGLGLPGSGGAGAGGAAVVSEPLLDLSTFVEMVAGVGEREGRIRDKKREKEQLKLRKHERERSDDERDRKNSRDSFGESPKSGGLRGRVGRRHRKERDKDGAKDDGNVRGVGGTVRALWSGHVLEIVKLRELIEEMQCPKKDVVSGPVAAEEQRKKGEGDKVRWPDQWALGNNGVASDGDVDTRQGSPVLQRNGRFGDGYRSTEDESDNSQAPIRRRDRPTSIGSGFSGWSGVRDKIGSWDDEDLLSSGQVSPISDRIESNPFHTFGTPSKLKQTSNEPSAANSTLNLFANNYGSSLVALNGEGGAEISDYKRKVEAFDVQTRKRPWGKRIVQNRVLSWSDPLSARGIVDAEGDSQGHGSGSESDVEETDGVNQSQDIVKRMVRKKRNVRRGETLPVQDSGATGSADEGMDDFFGQTPRQRRLRREAKRRRSFHDLAAFRDIRVLTPDQMKIDVELCGHYLVLSRREEHLVNVMQCLEIFANQLSATNASLRSDYQSHLAFLTELESHTKILAALEASRAQAAVSTQETNTLLYESDQFRLHDLWRMASMPRHKVLALREKVFGSGGRRRVKQGVYGAHGKFDRVQWTLDGRERLVDSLGRTESEAEEESIVEREKIIHREDVGTEGDEDVGEEGLKLGEDERDVVDNPTIKPMWLLQFFTNWGARWGAAVSATAPEQSTSANGTAAPSKENPDPVDERPPTST</sequence>
<dbReference type="Proteomes" id="UP000027073">
    <property type="component" value="Unassembled WGS sequence"/>
</dbReference>
<dbReference type="HOGENOM" id="CLU_010710_0_0_1"/>
<feature type="region of interest" description="Disordered" evidence="1">
    <location>
        <begin position="509"/>
        <end position="542"/>
    </location>
</feature>
<dbReference type="OrthoDB" id="19806at2759"/>
<feature type="region of interest" description="Disordered" evidence="1">
    <location>
        <begin position="171"/>
        <end position="191"/>
    </location>
</feature>
<feature type="region of interest" description="Disordered" evidence="1">
    <location>
        <begin position="623"/>
        <end position="690"/>
    </location>
</feature>
<feature type="compositionally biased region" description="Basic and acidic residues" evidence="1">
    <location>
        <begin position="513"/>
        <end position="525"/>
    </location>
</feature>
<feature type="region of interest" description="Disordered" evidence="1">
    <location>
        <begin position="474"/>
        <end position="493"/>
    </location>
</feature>
<organism evidence="3 4">
    <name type="scientific">Pleurotus ostreatus (strain PC15)</name>
    <name type="common">Oyster mushroom</name>
    <dbReference type="NCBI Taxonomy" id="1137138"/>
    <lineage>
        <taxon>Eukaryota</taxon>
        <taxon>Fungi</taxon>
        <taxon>Dikarya</taxon>
        <taxon>Basidiomycota</taxon>
        <taxon>Agaricomycotina</taxon>
        <taxon>Agaricomycetes</taxon>
        <taxon>Agaricomycetidae</taxon>
        <taxon>Agaricales</taxon>
        <taxon>Pleurotineae</taxon>
        <taxon>Pleurotaceae</taxon>
        <taxon>Pleurotus</taxon>
    </lineage>
</organism>
<gene>
    <name evidence="3" type="ORF">PLEOSDRAFT_1082860</name>
</gene>
<feature type="compositionally biased region" description="Basic and acidic residues" evidence="1">
    <location>
        <begin position="1269"/>
        <end position="1282"/>
    </location>
</feature>
<feature type="compositionally biased region" description="Basic and acidic residues" evidence="1">
    <location>
        <begin position="675"/>
        <end position="685"/>
    </location>
</feature>
<dbReference type="GO" id="GO:0070822">
    <property type="term" value="C:Sin3-type complex"/>
    <property type="evidence" value="ECO:0007669"/>
    <property type="project" value="TreeGrafter"/>
</dbReference>
<dbReference type="Pfam" id="PF25995">
    <property type="entry name" value="STB6_N"/>
    <property type="match status" value="1"/>
</dbReference>
<feature type="compositionally biased region" description="Polar residues" evidence="1">
    <location>
        <begin position="1253"/>
        <end position="1264"/>
    </location>
</feature>